<proteinExistence type="predicted"/>
<organism evidence="3 4">
    <name type="scientific">Amycolatopsis mongoliensis</name>
    <dbReference type="NCBI Taxonomy" id="715475"/>
    <lineage>
        <taxon>Bacteria</taxon>
        <taxon>Bacillati</taxon>
        <taxon>Actinomycetota</taxon>
        <taxon>Actinomycetes</taxon>
        <taxon>Pseudonocardiales</taxon>
        <taxon>Pseudonocardiaceae</taxon>
        <taxon>Amycolatopsis</taxon>
    </lineage>
</organism>
<sequence length="261" mass="27566">MPFTFAHPAAVLPLARRLWLPGLVAGSLAPDVAYYLPVPGGELTHEPLGLVTLDLLLGLVLVVAGYAVPGPVLALGPAGLRDRVPRPAVRVRWPAAVVAIVVGAATHLLWDAFTHTAGFMVRHWPLLGVPVTGPHRLYNVVGYVSSVLGLVLLGVVSVRWYRRTPRADRAWPVLPRALRTLVLAGLGVGLVAGALLGLTDPVSRVSGYDWVRCLLLGAVRGFALAAAVYVLAWTVGSRTRTVGSRAGSPGAQPGAARPWRQ</sequence>
<gene>
    <name evidence="3" type="ORF">QRX60_46750</name>
</gene>
<evidence type="ECO:0000256" key="2">
    <source>
        <dbReference type="SAM" id="Phobius"/>
    </source>
</evidence>
<dbReference type="AlphaFoldDB" id="A0A9Y2JQ41"/>
<feature type="transmembrane region" description="Helical" evidence="2">
    <location>
        <begin position="91"/>
        <end position="110"/>
    </location>
</feature>
<feature type="transmembrane region" description="Helical" evidence="2">
    <location>
        <begin position="140"/>
        <end position="161"/>
    </location>
</feature>
<dbReference type="InterPro" id="IPR025238">
    <property type="entry name" value="DUF4184"/>
</dbReference>
<dbReference type="Proteomes" id="UP001239397">
    <property type="component" value="Chromosome"/>
</dbReference>
<reference evidence="3 4" key="1">
    <citation type="submission" date="2023-06" db="EMBL/GenBank/DDBJ databases">
        <authorList>
            <person name="Oyuntsetseg B."/>
            <person name="Kim S.B."/>
        </authorList>
    </citation>
    <scope>NUCLEOTIDE SEQUENCE [LARGE SCALE GENOMIC DNA]</scope>
    <source>
        <strain evidence="3 4">4-36</strain>
    </source>
</reference>
<evidence type="ECO:0000313" key="4">
    <source>
        <dbReference type="Proteomes" id="UP001239397"/>
    </source>
</evidence>
<protein>
    <submittedName>
        <fullName evidence="3">DUF4184 family protein</fullName>
    </submittedName>
</protein>
<dbReference type="EMBL" id="CP127295">
    <property type="protein sequence ID" value="WIY01449.1"/>
    <property type="molecule type" value="Genomic_DNA"/>
</dbReference>
<keyword evidence="4" id="KW-1185">Reference proteome</keyword>
<feature type="transmembrane region" description="Helical" evidence="2">
    <location>
        <begin position="214"/>
        <end position="235"/>
    </location>
</feature>
<dbReference type="RefSeq" id="WP_285997898.1">
    <property type="nucleotide sequence ID" value="NZ_CP127295.1"/>
</dbReference>
<accession>A0A9Y2JQ41</accession>
<feature type="transmembrane region" description="Helical" evidence="2">
    <location>
        <begin position="181"/>
        <end position="199"/>
    </location>
</feature>
<evidence type="ECO:0000256" key="1">
    <source>
        <dbReference type="SAM" id="MobiDB-lite"/>
    </source>
</evidence>
<feature type="region of interest" description="Disordered" evidence="1">
    <location>
        <begin position="240"/>
        <end position="261"/>
    </location>
</feature>
<dbReference type="KEGG" id="amog:QRX60_46750"/>
<keyword evidence="2" id="KW-0812">Transmembrane</keyword>
<feature type="transmembrane region" description="Helical" evidence="2">
    <location>
        <begin position="56"/>
        <end position="79"/>
    </location>
</feature>
<keyword evidence="2" id="KW-1133">Transmembrane helix</keyword>
<dbReference type="Pfam" id="PF13803">
    <property type="entry name" value="DUF4184"/>
    <property type="match status" value="1"/>
</dbReference>
<evidence type="ECO:0000313" key="3">
    <source>
        <dbReference type="EMBL" id="WIY01449.1"/>
    </source>
</evidence>
<name>A0A9Y2JQ41_9PSEU</name>
<keyword evidence="2" id="KW-0472">Membrane</keyword>